<feature type="region of interest" description="Disordered" evidence="2">
    <location>
        <begin position="227"/>
        <end position="354"/>
    </location>
</feature>
<feature type="region of interest" description="Disordered" evidence="2">
    <location>
        <begin position="1"/>
        <end position="54"/>
    </location>
</feature>
<dbReference type="Proteomes" id="UP000756132">
    <property type="component" value="Chromosome 5"/>
</dbReference>
<evidence type="ECO:0000313" key="4">
    <source>
        <dbReference type="Proteomes" id="UP000756132"/>
    </source>
</evidence>
<reference evidence="3" key="1">
    <citation type="submission" date="2021-12" db="EMBL/GenBank/DDBJ databases">
        <authorList>
            <person name="Zaccaron A."/>
            <person name="Stergiopoulos I."/>
        </authorList>
    </citation>
    <scope>NUCLEOTIDE SEQUENCE</scope>
    <source>
        <strain evidence="3">Race5_Kim</strain>
    </source>
</reference>
<feature type="coiled-coil region" evidence="1">
    <location>
        <begin position="390"/>
        <end position="472"/>
    </location>
</feature>
<dbReference type="AlphaFoldDB" id="A0A9Q8LHP8"/>
<dbReference type="KEGG" id="ffu:CLAFUR5_05743"/>
<dbReference type="RefSeq" id="XP_047762056.1">
    <property type="nucleotide sequence ID" value="XM_047904891.1"/>
</dbReference>
<organism evidence="3 4">
    <name type="scientific">Passalora fulva</name>
    <name type="common">Tomato leaf mold</name>
    <name type="synonym">Cladosporium fulvum</name>
    <dbReference type="NCBI Taxonomy" id="5499"/>
    <lineage>
        <taxon>Eukaryota</taxon>
        <taxon>Fungi</taxon>
        <taxon>Dikarya</taxon>
        <taxon>Ascomycota</taxon>
        <taxon>Pezizomycotina</taxon>
        <taxon>Dothideomycetes</taxon>
        <taxon>Dothideomycetidae</taxon>
        <taxon>Mycosphaerellales</taxon>
        <taxon>Mycosphaerellaceae</taxon>
        <taxon>Fulvia</taxon>
    </lineage>
</organism>
<evidence type="ECO:0000313" key="3">
    <source>
        <dbReference type="EMBL" id="UJO17690.1"/>
    </source>
</evidence>
<feature type="region of interest" description="Disordered" evidence="2">
    <location>
        <begin position="113"/>
        <end position="143"/>
    </location>
</feature>
<gene>
    <name evidence="3" type="ORF">CLAFUR5_05743</name>
</gene>
<feature type="compositionally biased region" description="Basic residues" evidence="2">
    <location>
        <begin position="125"/>
        <end position="134"/>
    </location>
</feature>
<reference evidence="3" key="2">
    <citation type="journal article" date="2022" name="Microb. Genom.">
        <title>A chromosome-scale genome assembly of the tomato pathogen Cladosporium fulvum reveals a compartmentalized genome architecture and the presence of a dispensable chromosome.</title>
        <authorList>
            <person name="Zaccaron A.Z."/>
            <person name="Chen L.H."/>
            <person name="Samaras A."/>
            <person name="Stergiopoulos I."/>
        </authorList>
    </citation>
    <scope>NUCLEOTIDE SEQUENCE</scope>
    <source>
        <strain evidence="3">Race5_Kim</strain>
    </source>
</reference>
<feature type="region of interest" description="Disordered" evidence="2">
    <location>
        <begin position="181"/>
        <end position="211"/>
    </location>
</feature>
<sequence>MDVARDSGSGTPVDGVLHPDGIDPDTAEHAIYRDPYTGHQREIWKPGDGDGDQATDYFDRVGPPLPMEQRWRLFQSDIGKLTIKNTPPRFVLLDDRAACDVLESDIQRAKLTQNWPHDFGGPGKIRSRRPHRGRSALTTDNPFAEGDARFKTTLPGGKGDVYIFTGEKDYQPIVYRYTLPTLKPKPKKKRKPEPGDIDYNPRGHGHNQYTPKDLMVKHGAATFSLKKKDDDPYARTPRIYPAVNRPSELQKPVARSPWRGSDEGAGSSIPREAYKRPKLDDQAGELDYSDDDMIGTGTDNAAYTAPMQSSRGAAKSAFGLDDSSDDEFPVRRPAASPQQIDQPFDPKEVPPNMGYIERNTYKQKLETRAIDKIRSQEDVTRLAKEVADANVKLGEQLRENERQAKEISRQVRELSALKSDLEATQDVAREVDEANAKVQELEAKVNEQQVEIEQVRGEKFEVQTRILRLEQELENVKTGQW</sequence>
<name>A0A9Q8LHP8_PASFU</name>
<feature type="compositionally biased region" description="Acidic residues" evidence="2">
    <location>
        <begin position="282"/>
        <end position="293"/>
    </location>
</feature>
<dbReference type="GeneID" id="71985621"/>
<feature type="compositionally biased region" description="Basic and acidic residues" evidence="2">
    <location>
        <begin position="39"/>
        <end position="48"/>
    </location>
</feature>
<dbReference type="OrthoDB" id="3650389at2759"/>
<feature type="compositionally biased region" description="Polar residues" evidence="2">
    <location>
        <begin position="297"/>
        <end position="311"/>
    </location>
</feature>
<protein>
    <submittedName>
        <fullName evidence="3">Uncharacterized protein</fullName>
    </submittedName>
</protein>
<keyword evidence="4" id="KW-1185">Reference proteome</keyword>
<evidence type="ECO:0000256" key="2">
    <source>
        <dbReference type="SAM" id="MobiDB-lite"/>
    </source>
</evidence>
<feature type="compositionally biased region" description="Basic and acidic residues" evidence="2">
    <location>
        <begin position="272"/>
        <end position="281"/>
    </location>
</feature>
<accession>A0A9Q8LHP8</accession>
<keyword evidence="1" id="KW-0175">Coiled coil</keyword>
<proteinExistence type="predicted"/>
<evidence type="ECO:0000256" key="1">
    <source>
        <dbReference type="SAM" id="Coils"/>
    </source>
</evidence>
<dbReference type="EMBL" id="CP090167">
    <property type="protein sequence ID" value="UJO17690.1"/>
    <property type="molecule type" value="Genomic_DNA"/>
</dbReference>